<dbReference type="AlphaFoldDB" id="A0A0N7F554"/>
<feature type="signal peptide" evidence="3">
    <location>
        <begin position="1"/>
        <end position="20"/>
    </location>
</feature>
<dbReference type="InterPro" id="IPR029050">
    <property type="entry name" value="Immunoprotect_excell_Ig-like"/>
</dbReference>
<organism evidence="4 5">
    <name type="scientific">Kibdelosporangium phytohabitans</name>
    <dbReference type="NCBI Taxonomy" id="860235"/>
    <lineage>
        <taxon>Bacteria</taxon>
        <taxon>Bacillati</taxon>
        <taxon>Actinomycetota</taxon>
        <taxon>Actinomycetes</taxon>
        <taxon>Pseudonocardiales</taxon>
        <taxon>Pseudonocardiaceae</taxon>
        <taxon>Kibdelosporangium</taxon>
    </lineage>
</organism>
<feature type="region of interest" description="Disordered" evidence="2">
    <location>
        <begin position="25"/>
        <end position="45"/>
    </location>
</feature>
<dbReference type="STRING" id="860235.AOZ06_46205"/>
<dbReference type="Gene3D" id="2.60.40.1240">
    <property type="match status" value="1"/>
</dbReference>
<dbReference type="RefSeq" id="WP_054295168.1">
    <property type="nucleotide sequence ID" value="NZ_CP012752.1"/>
</dbReference>
<evidence type="ECO:0000256" key="2">
    <source>
        <dbReference type="SAM" id="MobiDB-lite"/>
    </source>
</evidence>
<protein>
    <recommendedName>
        <fullName evidence="6">DUF4352 domain-containing protein</fullName>
    </recommendedName>
</protein>
<evidence type="ECO:0000256" key="3">
    <source>
        <dbReference type="SAM" id="SignalP"/>
    </source>
</evidence>
<reference evidence="4 5" key="1">
    <citation type="submission" date="2015-07" db="EMBL/GenBank/DDBJ databases">
        <title>Genome sequencing of Kibdelosporangium phytohabitans.</title>
        <authorList>
            <person name="Qin S."/>
            <person name="Xing K."/>
        </authorList>
    </citation>
    <scope>NUCLEOTIDE SEQUENCE [LARGE SCALE GENOMIC DNA]</scope>
    <source>
        <strain evidence="4 5">KLBMP1111</strain>
    </source>
</reference>
<feature type="chain" id="PRO_5038981416" description="DUF4352 domain-containing protein" evidence="3">
    <location>
        <begin position="21"/>
        <end position="173"/>
    </location>
</feature>
<keyword evidence="5" id="KW-1185">Reference proteome</keyword>
<dbReference type="PROSITE" id="PS51257">
    <property type="entry name" value="PROKAR_LIPOPROTEIN"/>
    <property type="match status" value="1"/>
</dbReference>
<dbReference type="OrthoDB" id="3675370at2"/>
<name>A0A0N7F554_9PSEU</name>
<sequence>MRVVAAVAAAVLLLSACAPKEGTVSQGSGSAAVAPPPAAPAKTPTWGERYTWPDGLAIEVAQPQVCKPGEYAMPQNMKRAVKVKVTVVNGMDKQFDVGPLSFGLDAQFAGAKAERVIDVNGPCDGTGLDGGTVLPGKTFSFEESFAVDAKQGELQLSFEPTFGKAKAIYVGAA</sequence>
<accession>A0A0N7F554</accession>
<dbReference type="Proteomes" id="UP000063699">
    <property type="component" value="Chromosome"/>
</dbReference>
<evidence type="ECO:0000313" key="5">
    <source>
        <dbReference type="Proteomes" id="UP000063699"/>
    </source>
</evidence>
<evidence type="ECO:0000256" key="1">
    <source>
        <dbReference type="ARBA" id="ARBA00022729"/>
    </source>
</evidence>
<proteinExistence type="predicted"/>
<evidence type="ECO:0000313" key="4">
    <source>
        <dbReference type="EMBL" id="ALG13279.1"/>
    </source>
</evidence>
<dbReference type="EMBL" id="CP012752">
    <property type="protein sequence ID" value="ALG13279.1"/>
    <property type="molecule type" value="Genomic_DNA"/>
</dbReference>
<evidence type="ECO:0008006" key="6">
    <source>
        <dbReference type="Google" id="ProtNLM"/>
    </source>
</evidence>
<gene>
    <name evidence="4" type="ORF">AOZ06_46205</name>
</gene>
<dbReference type="KEGG" id="kphy:AOZ06_46205"/>
<keyword evidence="1 3" id="KW-0732">Signal</keyword>